<evidence type="ECO:0000313" key="2">
    <source>
        <dbReference type="Proteomes" id="UP001139981"/>
    </source>
</evidence>
<protein>
    <submittedName>
        <fullName evidence="1">Uncharacterized protein</fullName>
    </submittedName>
</protein>
<name>A0ACC1MAW8_9FUNG</name>
<comment type="caution">
    <text evidence="1">The sequence shown here is derived from an EMBL/GenBank/DDBJ whole genome shotgun (WGS) entry which is preliminary data.</text>
</comment>
<keyword evidence="2" id="KW-1185">Reference proteome</keyword>
<gene>
    <name evidence="1" type="ORF">IWW38_000499</name>
</gene>
<reference evidence="1" key="1">
    <citation type="submission" date="2022-07" db="EMBL/GenBank/DDBJ databases">
        <title>Phylogenomic reconstructions and comparative analyses of Kickxellomycotina fungi.</title>
        <authorList>
            <person name="Reynolds N.K."/>
            <person name="Stajich J.E."/>
            <person name="Barry K."/>
            <person name="Grigoriev I.V."/>
            <person name="Crous P."/>
            <person name="Smith M.E."/>
        </authorList>
    </citation>
    <scope>NUCLEOTIDE SEQUENCE</scope>
    <source>
        <strain evidence="1">CBS 190363</strain>
    </source>
</reference>
<dbReference type="Proteomes" id="UP001139981">
    <property type="component" value="Unassembled WGS sequence"/>
</dbReference>
<proteinExistence type="predicted"/>
<dbReference type="EMBL" id="JANBVB010000005">
    <property type="protein sequence ID" value="KAJ2900446.1"/>
    <property type="molecule type" value="Genomic_DNA"/>
</dbReference>
<accession>A0ACC1MAW8</accession>
<organism evidence="1 2">
    <name type="scientific">Coemansia aciculifera</name>
    <dbReference type="NCBI Taxonomy" id="417176"/>
    <lineage>
        <taxon>Eukaryota</taxon>
        <taxon>Fungi</taxon>
        <taxon>Fungi incertae sedis</taxon>
        <taxon>Zoopagomycota</taxon>
        <taxon>Kickxellomycotina</taxon>
        <taxon>Kickxellomycetes</taxon>
        <taxon>Kickxellales</taxon>
        <taxon>Kickxellaceae</taxon>
        <taxon>Coemansia</taxon>
    </lineage>
</organism>
<sequence length="1360" mass="137911">MVQSENTFTTQSPATPPRQFGVVRGPRWTPASRSKKPYTRPAATAQGKSSDANRNECQTEAAPSFLQGMRSLISRLWGTSLKPSSNATDAEPASAAQSHKSTDDATSEMHTKAEPARPSATLPSSTSDEQMPTFARHASAGLEHNYARRPMARSVFEPSPFAHSQILAIATPEVANLREVERVKNQLPAFYRSQSIDRTDLRRQQLSSSSSRPGAQNKLSESEDPWSARNLLKTLFSMDTPLVNASSRLRSGLSATVGQASGLQYPGERTAPVPPHRLPAYLLALSDTSNTFPRLTDASDKESARKKSSLKAMLRNQNAAPSLARTIQIRQARKAEAERLRQSRFAESSHVGSEASARSATHSPLSAAPEFIDESVAAGNVHMRDDDDDERHKASKSRRDASGAAVRLSGDREPDVASKRTSAGRASQAKKTRARHDRSLSEIYGNITWRYSALIPLSDYDNVSSDDDEDRDALSAKVPPSKIRGGELIGLSPHPPTLSESTSSGVGPRTIRCTGFGSNRKPIPIFSEPEPETAAAAPTVVAASASAPVASTTTASGLFAATKPSEPSEPAEPSTTTMSLAPTSSSLFSGMSFKPATDAAGKSETEKTAAPAVTLAPLFIFGKPAADAASEKPAADATEKTATDATENTSDVATAPTTPTTPKFSFASVSAADNTPSAKALDDTWRKSTAPAGAFSVKPATSATANTTGATTPELAPKAVTSVPTFSFGLSKPAADSASKPAATAGLFSFGAAAATSNATTTSAVVAGDKPKSEFKFSFGSFGAASTAGTQATSVAADKPAQQTTFDQFDVAATSSETPNILTAKRTRGDEASGSDAPAASKPTFNFGSSGATGSGFSLTSSTSNAPAFGSLTSKNAATPVFGATTASSTSTAAASSKPAGTFTFGSTAASAAAPTSTSGGAAFTFGFGSKPQIQPEILVDTTMDLSDSMATTSTPSNVFGSTSAATSFGGATSNAPATSTSTFNFGSPFGGSGAAKPTAAPASTAFGGFGKGTVTSAPDTAAKKPVFSFGAAAVGTPAASSFESTSVATPAAITFASSAAAAATPAFGAATPSAFGFGSAASSAATPASTGFSFGAKPSLVQSNTFGSISSQLGNSGFSNTSYSQTSNGGSAFGSSSNNGGGFGTTQPSQTATNAFGSSNGGLGFGSNTGQRNVSSGSFTFGNSMSSTGFGESFTGTGGFGQQQQQQQSNTSAMTPFNSQPGGFGSSAGNSAFGGASNTSAFGTGTSSGQFSFGQSNQTPSTASFRFNAGAPASGSVPPTPFAFGGNNSVQEGGMQPSSFQFTSGGMQPSHFQFTSGGVAQHSSTGVSGGMSMGRVTGSASNVSASSGGRRIARPHRRR</sequence>
<evidence type="ECO:0000313" key="1">
    <source>
        <dbReference type="EMBL" id="KAJ2900446.1"/>
    </source>
</evidence>